<proteinExistence type="predicted"/>
<dbReference type="SUPFAM" id="SSF53474">
    <property type="entry name" value="alpha/beta-Hydrolases"/>
    <property type="match status" value="1"/>
</dbReference>
<dbReference type="AlphaFoldDB" id="D7FQN1"/>
<evidence type="ECO:0000256" key="6">
    <source>
        <dbReference type="ARBA" id="ARBA00022963"/>
    </source>
</evidence>
<evidence type="ECO:0000256" key="2">
    <source>
        <dbReference type="ARBA" id="ARBA00022528"/>
    </source>
</evidence>
<evidence type="ECO:0000256" key="4">
    <source>
        <dbReference type="ARBA" id="ARBA00022801"/>
    </source>
</evidence>
<gene>
    <name evidence="9" type="ORF">Esi_0205_0025</name>
</gene>
<sequence>MASTTQQHGQEPAALSKLDEYRGSNHWEGLHPSIEEPRTWDEGFRSFLLKYGMVNHMVYDVFQKGKHGVKDATGLRARSRFGENLEDFNALGLEFSYVNMAGEQKQEYDFSNEYEVQANLVCSPSAFAVKEDNWFGFIAISKADHGGKEMVVVFRGTETVKEWARNAKVKMVPLEGAKQLSTLELGWARWNLMCHEGFQQLYIGKPKHFESPRTVIHEQIKKWVEKGRVDKVTVVGHSLGAAMCQLCAIDLAYSNVGGDIPILALAWGAPKVGNKTLATWVTEQPNLRILRISVAVDTVIRLPPDWVGFLLSGGYKATGTELILSNMQMQKQGLLRLDVGNSPHHCLEQYLHVIEPSRDVALLNKTCNVLPEEYCLEHNIAPAWHSQTWPRTVPGHKESTDATRAVVSS</sequence>
<dbReference type="InParanoid" id="D7FQN1"/>
<evidence type="ECO:0000256" key="3">
    <source>
        <dbReference type="ARBA" id="ARBA00022640"/>
    </source>
</evidence>
<organism evidence="9 10">
    <name type="scientific">Ectocarpus siliculosus</name>
    <name type="common">Brown alga</name>
    <name type="synonym">Conferva siliculosa</name>
    <dbReference type="NCBI Taxonomy" id="2880"/>
    <lineage>
        <taxon>Eukaryota</taxon>
        <taxon>Sar</taxon>
        <taxon>Stramenopiles</taxon>
        <taxon>Ochrophyta</taxon>
        <taxon>PX clade</taxon>
        <taxon>Phaeophyceae</taxon>
        <taxon>Ectocarpales</taxon>
        <taxon>Ectocarpaceae</taxon>
        <taxon>Ectocarpus</taxon>
    </lineage>
</organism>
<keyword evidence="3" id="KW-0934">Plastid</keyword>
<evidence type="ECO:0000313" key="9">
    <source>
        <dbReference type="EMBL" id="CBJ30626.1"/>
    </source>
</evidence>
<keyword evidence="7" id="KW-0443">Lipid metabolism</keyword>
<reference evidence="9 10" key="1">
    <citation type="journal article" date="2010" name="Nature">
        <title>The Ectocarpus genome and the independent evolution of multicellularity in brown algae.</title>
        <authorList>
            <person name="Cock J.M."/>
            <person name="Sterck L."/>
            <person name="Rouze P."/>
            <person name="Scornet D."/>
            <person name="Allen A.E."/>
            <person name="Amoutzias G."/>
            <person name="Anthouard V."/>
            <person name="Artiguenave F."/>
            <person name="Aury J.M."/>
            <person name="Badger J.H."/>
            <person name="Beszteri B."/>
            <person name="Billiau K."/>
            <person name="Bonnet E."/>
            <person name="Bothwell J.H."/>
            <person name="Bowler C."/>
            <person name="Boyen C."/>
            <person name="Brownlee C."/>
            <person name="Carrano C.J."/>
            <person name="Charrier B."/>
            <person name="Cho G.Y."/>
            <person name="Coelho S.M."/>
            <person name="Collen J."/>
            <person name="Corre E."/>
            <person name="Da Silva C."/>
            <person name="Delage L."/>
            <person name="Delaroque N."/>
            <person name="Dittami S.M."/>
            <person name="Doulbeau S."/>
            <person name="Elias M."/>
            <person name="Farnham G."/>
            <person name="Gachon C.M."/>
            <person name="Gschloessl B."/>
            <person name="Heesch S."/>
            <person name="Jabbari K."/>
            <person name="Jubin C."/>
            <person name="Kawai H."/>
            <person name="Kimura K."/>
            <person name="Kloareg B."/>
            <person name="Kupper F.C."/>
            <person name="Lang D."/>
            <person name="Le Bail A."/>
            <person name="Leblanc C."/>
            <person name="Lerouge P."/>
            <person name="Lohr M."/>
            <person name="Lopez P.J."/>
            <person name="Martens C."/>
            <person name="Maumus F."/>
            <person name="Michel G."/>
            <person name="Miranda-Saavedra D."/>
            <person name="Morales J."/>
            <person name="Moreau H."/>
            <person name="Motomura T."/>
            <person name="Nagasato C."/>
            <person name="Napoli C.A."/>
            <person name="Nelson D.R."/>
            <person name="Nyvall-Collen P."/>
            <person name="Peters A.F."/>
            <person name="Pommier C."/>
            <person name="Potin P."/>
            <person name="Poulain J."/>
            <person name="Quesneville H."/>
            <person name="Read B."/>
            <person name="Rensing S.A."/>
            <person name="Ritter A."/>
            <person name="Rousvoal S."/>
            <person name="Samanta M."/>
            <person name="Samson G."/>
            <person name="Schroeder D.C."/>
            <person name="Segurens B."/>
            <person name="Strittmatter M."/>
            <person name="Tonon T."/>
            <person name="Tregear J.W."/>
            <person name="Valentin K."/>
            <person name="von Dassow P."/>
            <person name="Yamagishi T."/>
            <person name="Van de Peer Y."/>
            <person name="Wincker P."/>
        </authorList>
    </citation>
    <scope>NUCLEOTIDE SEQUENCE [LARGE SCALE GENOMIC DNA]</scope>
    <source>
        <strain evidence="10">Ec32 / CCAP1310/4</strain>
    </source>
</reference>
<evidence type="ECO:0000313" key="10">
    <source>
        <dbReference type="Proteomes" id="UP000002630"/>
    </source>
</evidence>
<evidence type="ECO:0000256" key="5">
    <source>
        <dbReference type="ARBA" id="ARBA00022946"/>
    </source>
</evidence>
<dbReference type="Proteomes" id="UP000002630">
    <property type="component" value="Unassembled WGS sequence"/>
</dbReference>
<keyword evidence="6" id="KW-0442">Lipid degradation</keyword>
<keyword evidence="4" id="KW-0378">Hydrolase</keyword>
<accession>D7FQN1</accession>
<feature type="domain" description="Fungal lipase-type" evidence="8">
    <location>
        <begin position="151"/>
        <end position="304"/>
    </location>
</feature>
<dbReference type="InterPro" id="IPR002921">
    <property type="entry name" value="Fungal_lipase-type"/>
</dbReference>
<dbReference type="PANTHER" id="PTHR31403">
    <property type="entry name" value="PHOSPHOLIPASE A1-IBETA2, CHLOROPLASTIC"/>
    <property type="match status" value="1"/>
</dbReference>
<evidence type="ECO:0000259" key="8">
    <source>
        <dbReference type="Pfam" id="PF01764"/>
    </source>
</evidence>
<dbReference type="STRING" id="2880.D7FQN1"/>
<dbReference type="Gene3D" id="3.40.50.1820">
    <property type="entry name" value="alpha/beta hydrolase"/>
    <property type="match status" value="1"/>
</dbReference>
<dbReference type="eggNOG" id="KOG4569">
    <property type="taxonomic scope" value="Eukaryota"/>
</dbReference>
<dbReference type="InterPro" id="IPR029058">
    <property type="entry name" value="AB_hydrolase_fold"/>
</dbReference>
<evidence type="ECO:0000256" key="1">
    <source>
        <dbReference type="ARBA" id="ARBA00004229"/>
    </source>
</evidence>
<dbReference type="CDD" id="cd00519">
    <property type="entry name" value="Lipase_3"/>
    <property type="match status" value="1"/>
</dbReference>
<dbReference type="PANTHER" id="PTHR31403:SF7">
    <property type="entry name" value="PHOSPHOLIPASE A1-IGAMMA3, CHLOROPLASTIC"/>
    <property type="match status" value="1"/>
</dbReference>
<dbReference type="EMBL" id="FN649760">
    <property type="protein sequence ID" value="CBJ30626.1"/>
    <property type="molecule type" value="Genomic_DNA"/>
</dbReference>
<dbReference type="GO" id="GO:0016042">
    <property type="term" value="P:lipid catabolic process"/>
    <property type="evidence" value="ECO:0007669"/>
    <property type="project" value="UniProtKB-KW"/>
</dbReference>
<dbReference type="OrthoDB" id="438440at2759"/>
<evidence type="ECO:0000256" key="7">
    <source>
        <dbReference type="ARBA" id="ARBA00023098"/>
    </source>
</evidence>
<dbReference type="Pfam" id="PF01764">
    <property type="entry name" value="Lipase_3"/>
    <property type="match status" value="1"/>
</dbReference>
<keyword evidence="2" id="KW-0150">Chloroplast</keyword>
<dbReference type="GO" id="GO:0004620">
    <property type="term" value="F:phospholipase activity"/>
    <property type="evidence" value="ECO:0007669"/>
    <property type="project" value="UniProtKB-ARBA"/>
</dbReference>
<comment type="subcellular location">
    <subcellularLocation>
        <location evidence="1">Plastid</location>
        <location evidence="1">Chloroplast</location>
    </subcellularLocation>
</comment>
<name>D7FQN1_ECTSI</name>
<dbReference type="GO" id="GO:0009507">
    <property type="term" value="C:chloroplast"/>
    <property type="evidence" value="ECO:0007669"/>
    <property type="project" value="UniProtKB-SubCell"/>
</dbReference>
<keyword evidence="5" id="KW-0809">Transit peptide</keyword>
<protein>
    <submittedName>
        <fullName evidence="9">Lipase</fullName>
    </submittedName>
</protein>
<keyword evidence="10" id="KW-1185">Reference proteome</keyword>